<organism evidence="8 9">
    <name type="scientific">Lachancea quebecensis</name>
    <dbReference type="NCBI Taxonomy" id="1654605"/>
    <lineage>
        <taxon>Eukaryota</taxon>
        <taxon>Fungi</taxon>
        <taxon>Dikarya</taxon>
        <taxon>Ascomycota</taxon>
        <taxon>Saccharomycotina</taxon>
        <taxon>Saccharomycetes</taxon>
        <taxon>Saccharomycetales</taxon>
        <taxon>Saccharomycetaceae</taxon>
        <taxon>Lachancea</taxon>
    </lineage>
</organism>
<accession>A0A0P1KP48</accession>
<dbReference type="AlphaFoldDB" id="A0A0P1KP48"/>
<dbReference type="EMBL" id="LN890560">
    <property type="protein sequence ID" value="CUS20324.1"/>
    <property type="molecule type" value="Genomic_DNA"/>
</dbReference>
<evidence type="ECO:0000256" key="7">
    <source>
        <dbReference type="ARBA" id="ARBA00077936"/>
    </source>
</evidence>
<dbReference type="PANTHER" id="PTHR28236">
    <property type="entry name" value="54S RIBOSOMAL PROTEIN L44, MITOCHONDRIAL"/>
    <property type="match status" value="1"/>
</dbReference>
<dbReference type="PANTHER" id="PTHR28236:SF1">
    <property type="entry name" value="LARGE RIBOSOMAL SUBUNIT PROTEIN ML53"/>
    <property type="match status" value="1"/>
</dbReference>
<dbReference type="Pfam" id="PF10780">
    <property type="entry name" value="MRP_L53"/>
    <property type="match status" value="1"/>
</dbReference>
<dbReference type="OrthoDB" id="4136894at2759"/>
<sequence>MITKFFTKVSVKFNPFGKEAKSARLFLSAIPPAQRLSGTSIKNELLTGGSSKTPTVKVTFKDKTEMEVDPTNLTFKELGNYFDRYSRKLSLKESIESQ</sequence>
<reference evidence="9" key="1">
    <citation type="submission" date="2015-10" db="EMBL/GenBank/DDBJ databases">
        <authorList>
            <person name="Devillers H."/>
        </authorList>
    </citation>
    <scope>NUCLEOTIDE SEQUENCE [LARGE SCALE GENOMIC DNA]</scope>
</reference>
<keyword evidence="4" id="KW-0496">Mitochondrion</keyword>
<comment type="similarity">
    <text evidence="2">Belongs to the mitochondrion-specific ribosomal protein mL53 family.</text>
</comment>
<evidence type="ECO:0000256" key="4">
    <source>
        <dbReference type="ARBA" id="ARBA00023128"/>
    </source>
</evidence>
<dbReference type="GO" id="GO:0003735">
    <property type="term" value="F:structural constituent of ribosome"/>
    <property type="evidence" value="ECO:0007669"/>
    <property type="project" value="TreeGrafter"/>
</dbReference>
<keyword evidence="5" id="KW-0687">Ribonucleoprotein</keyword>
<gene>
    <name evidence="8" type="ORF">LAQU0_S01e04082g</name>
</gene>
<evidence type="ECO:0000313" key="9">
    <source>
        <dbReference type="Proteomes" id="UP000236544"/>
    </source>
</evidence>
<evidence type="ECO:0000256" key="5">
    <source>
        <dbReference type="ARBA" id="ARBA00023274"/>
    </source>
</evidence>
<keyword evidence="3" id="KW-0689">Ribosomal protein</keyword>
<dbReference type="InterPro" id="IPR042776">
    <property type="entry name" value="Ribosomal_mL53_fung"/>
</dbReference>
<evidence type="ECO:0000256" key="6">
    <source>
        <dbReference type="ARBA" id="ARBA00035180"/>
    </source>
</evidence>
<proteinExistence type="inferred from homology"/>
<comment type="subcellular location">
    <subcellularLocation>
        <location evidence="1">Mitochondrion</location>
    </subcellularLocation>
</comment>
<dbReference type="FunFam" id="3.40.30.10:FF:000260">
    <property type="entry name" value="Mitochondrial ribosomal protein L44"/>
    <property type="match status" value="1"/>
</dbReference>
<evidence type="ECO:0000256" key="3">
    <source>
        <dbReference type="ARBA" id="ARBA00022980"/>
    </source>
</evidence>
<dbReference type="Proteomes" id="UP000236544">
    <property type="component" value="Unassembled WGS sequence"/>
</dbReference>
<evidence type="ECO:0000256" key="1">
    <source>
        <dbReference type="ARBA" id="ARBA00004173"/>
    </source>
</evidence>
<keyword evidence="9" id="KW-1185">Reference proteome</keyword>
<evidence type="ECO:0000256" key="2">
    <source>
        <dbReference type="ARBA" id="ARBA00005557"/>
    </source>
</evidence>
<dbReference type="GO" id="GO:0005762">
    <property type="term" value="C:mitochondrial large ribosomal subunit"/>
    <property type="evidence" value="ECO:0007669"/>
    <property type="project" value="TreeGrafter"/>
</dbReference>
<protein>
    <recommendedName>
        <fullName evidence="6">Large ribosomal subunit protein mL53</fullName>
    </recommendedName>
    <alternativeName>
        <fullName evidence="7">54S ribosomal protein L44, mitochondrial</fullName>
    </alternativeName>
</protein>
<evidence type="ECO:0000313" key="8">
    <source>
        <dbReference type="EMBL" id="CUS20324.1"/>
    </source>
</evidence>
<dbReference type="Gene3D" id="3.40.30.10">
    <property type="entry name" value="Glutaredoxin"/>
    <property type="match status" value="1"/>
</dbReference>
<dbReference type="InterPro" id="IPR019716">
    <property type="entry name" value="Ribosomal_mL53"/>
</dbReference>
<name>A0A0P1KP48_9SACH</name>